<dbReference type="InterPro" id="IPR050757">
    <property type="entry name" value="Collagen_mod_GT25"/>
</dbReference>
<evidence type="ECO:0000313" key="4">
    <source>
        <dbReference type="EMBL" id="KIV88241.1"/>
    </source>
</evidence>
<dbReference type="GO" id="GO:0016740">
    <property type="term" value="F:transferase activity"/>
    <property type="evidence" value="ECO:0007669"/>
    <property type="project" value="UniProtKB-KW"/>
</dbReference>
<dbReference type="GeneID" id="27325788"/>
<evidence type="ECO:0000256" key="1">
    <source>
        <dbReference type="ARBA" id="ARBA00006721"/>
    </source>
</evidence>
<dbReference type="Proteomes" id="UP000054302">
    <property type="component" value="Unassembled WGS sequence"/>
</dbReference>
<keyword evidence="3" id="KW-0808">Transferase</keyword>
<protein>
    <recommendedName>
        <fullName evidence="6">LPS glycosyltransferase</fullName>
    </recommendedName>
</protein>
<dbReference type="OrthoDB" id="47375at2759"/>
<dbReference type="PANTHER" id="PTHR10730:SF53">
    <property type="entry name" value="GLYCOSYLTRANSFERASE 25 FAMILY MEMBER"/>
    <property type="match status" value="1"/>
</dbReference>
<dbReference type="HOGENOM" id="CLU_032992_1_1_1"/>
<dbReference type="EMBL" id="KN847525">
    <property type="protein sequence ID" value="KIV88241.1"/>
    <property type="molecule type" value="Genomic_DNA"/>
</dbReference>
<accession>A0A0D1XJ69</accession>
<comment type="similarity">
    <text evidence="1">Belongs to the glycosyltransferase 25 family.</text>
</comment>
<dbReference type="VEuPathDB" id="FungiDB:PV10_07943"/>
<dbReference type="RefSeq" id="XP_016219815.1">
    <property type="nucleotide sequence ID" value="XM_016372904.1"/>
</dbReference>
<organism evidence="4 5">
    <name type="scientific">Exophiala mesophila</name>
    <name type="common">Black yeast-like fungus</name>
    <dbReference type="NCBI Taxonomy" id="212818"/>
    <lineage>
        <taxon>Eukaryota</taxon>
        <taxon>Fungi</taxon>
        <taxon>Dikarya</taxon>
        <taxon>Ascomycota</taxon>
        <taxon>Pezizomycotina</taxon>
        <taxon>Eurotiomycetes</taxon>
        <taxon>Chaetothyriomycetidae</taxon>
        <taxon>Chaetothyriales</taxon>
        <taxon>Herpotrichiellaceae</taxon>
        <taxon>Exophiala</taxon>
    </lineage>
</organism>
<dbReference type="OMA" id="MVYSTRR"/>
<sequence length="412" mass="46157">MAEILPKWQDKPQVVNKASTPTLRQVFKSPWKLMVFGLGCLVSLHLFSRMLSGSIIRRSTEMSAQSMPSDSLHDIYNSTLGFQKVFAIGFAERTDKRDAKTLASSFTDIDIEWLPAVSFEQVSPKAAPPTWDFNRQAKGALGCWRAHMNALEHIVRHRIQTALIMEDDADWDVSLKDQLLEFATGTRALQHLPPNSPSSSAYGSEWDFLWLGHCRVGSTDDDQEFWVIDDDSTSPPVKHRWAGWTNRHFPDEVRRDGTRVILNAAGGGMCLYSYAVTYETARKILASVSLTSIDSPVDASLSEMCRGKLGNPLRCYAPYPPLLASHRAAGPQFRDSDLNEKGDKWHKAYTWDIVYSTVLNIPRLVKGMATVNAQWPDHSRPEILWNSSLRASSKGYLKTIAVSNSTTSPNEP</sequence>
<keyword evidence="2" id="KW-0328">Glycosyltransferase</keyword>
<proteinExistence type="inferred from homology"/>
<evidence type="ECO:0000256" key="3">
    <source>
        <dbReference type="ARBA" id="ARBA00022679"/>
    </source>
</evidence>
<dbReference type="AlphaFoldDB" id="A0A0D1XJ69"/>
<dbReference type="CDD" id="cd06532">
    <property type="entry name" value="Glyco_transf_25"/>
    <property type="match status" value="1"/>
</dbReference>
<dbReference type="InterPro" id="IPR002654">
    <property type="entry name" value="Glyco_trans_25"/>
</dbReference>
<evidence type="ECO:0008006" key="6">
    <source>
        <dbReference type="Google" id="ProtNLM"/>
    </source>
</evidence>
<keyword evidence="5" id="KW-1185">Reference proteome</keyword>
<evidence type="ECO:0000256" key="2">
    <source>
        <dbReference type="ARBA" id="ARBA00022676"/>
    </source>
</evidence>
<gene>
    <name evidence="4" type="ORF">PV10_07943</name>
</gene>
<dbReference type="PANTHER" id="PTHR10730">
    <property type="entry name" value="PROCOLLAGEN-LYSINE,2-OXOGLUTARATE 5-DIOXYGENASE/GLYCOSYLTRANSFERASE 25 FAMILY MEMBER"/>
    <property type="match status" value="1"/>
</dbReference>
<evidence type="ECO:0000313" key="5">
    <source>
        <dbReference type="Proteomes" id="UP000054302"/>
    </source>
</evidence>
<reference evidence="4 5" key="1">
    <citation type="submission" date="2015-01" db="EMBL/GenBank/DDBJ databases">
        <title>The Genome Sequence of Exophiala mesophila CBS40295.</title>
        <authorList>
            <consortium name="The Broad Institute Genomics Platform"/>
            <person name="Cuomo C."/>
            <person name="de Hoog S."/>
            <person name="Gorbushina A."/>
            <person name="Stielow B."/>
            <person name="Teixiera M."/>
            <person name="Abouelleil A."/>
            <person name="Chapman S.B."/>
            <person name="Priest M."/>
            <person name="Young S.K."/>
            <person name="Wortman J."/>
            <person name="Nusbaum C."/>
            <person name="Birren B."/>
        </authorList>
    </citation>
    <scope>NUCLEOTIDE SEQUENCE [LARGE SCALE GENOMIC DNA]</scope>
    <source>
        <strain evidence="4 5">CBS 40295</strain>
    </source>
</reference>
<name>A0A0D1XJ69_EXOME</name>